<proteinExistence type="predicted"/>
<accession>A0AAD5U3V1</accession>
<feature type="region of interest" description="Disordered" evidence="3">
    <location>
        <begin position="956"/>
        <end position="982"/>
    </location>
</feature>
<comment type="caution">
    <text evidence="4">The sequence shown here is derived from an EMBL/GenBank/DDBJ whole genome shotgun (WGS) entry which is preliminary data.</text>
</comment>
<evidence type="ECO:0000256" key="2">
    <source>
        <dbReference type="ARBA" id="ARBA00023242"/>
    </source>
</evidence>
<gene>
    <name evidence="4" type="ORF">HK099_003114</name>
</gene>
<protein>
    <submittedName>
        <fullName evidence="4">Uncharacterized protein</fullName>
    </submittedName>
</protein>
<reference evidence="4" key="1">
    <citation type="submission" date="2020-05" db="EMBL/GenBank/DDBJ databases">
        <title>Phylogenomic resolution of chytrid fungi.</title>
        <authorList>
            <person name="Stajich J.E."/>
            <person name="Amses K."/>
            <person name="Simmons R."/>
            <person name="Seto K."/>
            <person name="Myers J."/>
            <person name="Bonds A."/>
            <person name="Quandt C.A."/>
            <person name="Barry K."/>
            <person name="Liu P."/>
            <person name="Grigoriev I."/>
            <person name="Longcore J.E."/>
            <person name="James T.Y."/>
        </authorList>
    </citation>
    <scope>NUCLEOTIDE SEQUENCE</scope>
    <source>
        <strain evidence="4">JEL0476</strain>
    </source>
</reference>
<dbReference type="PANTHER" id="PTHR13489">
    <property type="entry name" value="MINI-CHROMOSOME MAINTENANCE COMPLEX-BINDING PROTEIN"/>
    <property type="match status" value="1"/>
</dbReference>
<feature type="region of interest" description="Disordered" evidence="3">
    <location>
        <begin position="898"/>
        <end position="933"/>
    </location>
</feature>
<sequence>MPATSKNELIKLRLTILNNGLEKMIGRNEIGDFVEINNYIAKKIKVSSWLNSDVVEDIEDDENILVTNFPRDSELEEILKLNSTYEFTGYFHDNKFDEDLDHDMDLLNQLSFFKTLKNFHVDSIKEIKHFGIEEHIDSDTELTKEEIVDIRTTLLDSFSSILYGDEVAAQFILAHLFSSQIEMMDEKGFNMNFLNFDEEKTEIESAQYKLFKFLESVKPSASYLPLFLEYINQKIYSPTCDDGGSTFIKAETDNKEPTFGILKTGELQLPSGTQILVDETKLKPGKVNERGIRNLQALQNLINKGEVCYKIPYSEINVETNVPVIVVSVGKSMFQMDFVVPLLKIKETESPLDFELVVKARKMIHFFSRRWKDYNIPLEVRNKISEDFAMRKNERIDDDNIFSKNVTTQDLKKFLDLLRGTCLSFGKFEADFSMLELCSNLEKERIRRMVVEKKNFKTVEQFKTQIQLKLSQLEIVEKDPQLFSLHKSKALNNFIAFPEINSLGLEKIYFNYVMHNRTVMLQNKFIKVLTEFVRKQILILNSEVDKMNIKLQILDVINRLEPKVDQILPNLNTLKITKKILKDLQQLHYPFRSNDAISDCLIYLEIITNNLLLYIRFMNNCDWSSLVGVIFKILTKYQISEDLKADIDFLLNHIVVQRVLIVQSENSKYTNMESMLKLYYLGMNQIIYEYQKLNIQFESEQSKDLRSFSKDTLKEIFDEYSCAVEMALTSKEKKEIQSDVEEELHAKRDGMLRRRSLSRDLLSPEKDEVSFTPHRKKKFFKNDERNSSIKSLTSTTPVKAFDRNFSTPSNTISHHSSYSLKNASKHNMRNSRINDLLDSDIDDVQEVADDRVINSQHNKKNSAFEESNHNRTRDYKDFYESNLDSFYSKKTSKRKVNESNSNFIESQPTKPFSRKKSQVVIQSPKKKATTNKNLHYSGSATKNLKLQTNSPTINFDVSNSSISSERSTSKRYQPNNFLSPSAKKNLRKRNLKKNICADEKSSPTIPNFDVAKDKFCEGCHRLCNCPPISKKSLEKLRQRNNFMKEPVTFSSDEDEQEDIDYNELKNFKFENYNRSLKEEIDSNSSSESSYMSNRKRRKIAKLKETIAESPKKNSIIANFQYLEMFQKILFRNDLFDRLYNKKPKFSWTKFEKELLLIKNSKEEKDEELKQYLDISVEDWKLVVIEEAARRKYENTNTSGWDVFQSVSEV</sequence>
<feature type="compositionally biased region" description="Polar residues" evidence="3">
    <location>
        <begin position="970"/>
        <end position="979"/>
    </location>
</feature>
<organism evidence="4 5">
    <name type="scientific">Clydaea vesicula</name>
    <dbReference type="NCBI Taxonomy" id="447962"/>
    <lineage>
        <taxon>Eukaryota</taxon>
        <taxon>Fungi</taxon>
        <taxon>Fungi incertae sedis</taxon>
        <taxon>Chytridiomycota</taxon>
        <taxon>Chytridiomycota incertae sedis</taxon>
        <taxon>Chytridiomycetes</taxon>
        <taxon>Lobulomycetales</taxon>
        <taxon>Lobulomycetaceae</taxon>
        <taxon>Clydaea</taxon>
    </lineage>
</organism>
<dbReference type="PANTHER" id="PTHR13489:SF0">
    <property type="entry name" value="MINI-CHROMOSOME MAINTENANCE COMPLEX-BINDING PROTEIN"/>
    <property type="match status" value="1"/>
</dbReference>
<evidence type="ECO:0000313" key="5">
    <source>
        <dbReference type="Proteomes" id="UP001211065"/>
    </source>
</evidence>
<evidence type="ECO:0000256" key="1">
    <source>
        <dbReference type="ARBA" id="ARBA00004123"/>
    </source>
</evidence>
<dbReference type="GO" id="GO:0005634">
    <property type="term" value="C:nucleus"/>
    <property type="evidence" value="ECO:0007669"/>
    <property type="project" value="UniProtKB-SubCell"/>
</dbReference>
<dbReference type="InterPro" id="IPR019140">
    <property type="entry name" value="MCM_complex-bd"/>
</dbReference>
<keyword evidence="2" id="KW-0539">Nucleus</keyword>
<dbReference type="Pfam" id="PF09739">
    <property type="entry name" value="MCM_bind"/>
    <property type="match status" value="1"/>
</dbReference>
<dbReference type="GO" id="GO:0003682">
    <property type="term" value="F:chromatin binding"/>
    <property type="evidence" value="ECO:0007669"/>
    <property type="project" value="TreeGrafter"/>
</dbReference>
<comment type="subcellular location">
    <subcellularLocation>
        <location evidence="1">Nucleus</location>
    </subcellularLocation>
</comment>
<dbReference type="EMBL" id="JADGJW010000209">
    <property type="protein sequence ID" value="KAJ3221781.1"/>
    <property type="molecule type" value="Genomic_DNA"/>
</dbReference>
<evidence type="ECO:0000313" key="4">
    <source>
        <dbReference type="EMBL" id="KAJ3221781.1"/>
    </source>
</evidence>
<dbReference type="AlphaFoldDB" id="A0AAD5U3V1"/>
<feature type="compositionally biased region" description="Polar residues" evidence="3">
    <location>
        <begin position="898"/>
        <end position="910"/>
    </location>
</feature>
<name>A0AAD5U3V1_9FUNG</name>
<evidence type="ECO:0000256" key="3">
    <source>
        <dbReference type="SAM" id="MobiDB-lite"/>
    </source>
</evidence>
<dbReference type="GO" id="GO:0006261">
    <property type="term" value="P:DNA-templated DNA replication"/>
    <property type="evidence" value="ECO:0007669"/>
    <property type="project" value="TreeGrafter"/>
</dbReference>
<keyword evidence="5" id="KW-1185">Reference proteome</keyword>
<dbReference type="Proteomes" id="UP001211065">
    <property type="component" value="Unassembled WGS sequence"/>
</dbReference>